<reference evidence="2" key="1">
    <citation type="journal article" date="2013" name="Genome Announc.">
        <title>Draft Genome Sequence of Streptomyces bottropensis ATCC 25435, a Bottromycin-Producing Actinomycete.</title>
        <authorList>
            <person name="Zhang H."/>
            <person name="Zhou W."/>
            <person name="Zhuang Y."/>
            <person name="Liang X."/>
            <person name="Liu T."/>
        </authorList>
    </citation>
    <scope>NUCLEOTIDE SEQUENCE [LARGE SCALE GENOMIC DNA]</scope>
    <source>
        <strain evidence="2">ATCC 25435</strain>
    </source>
</reference>
<accession>M3G164</accession>
<dbReference type="Proteomes" id="UP000030760">
    <property type="component" value="Unassembled WGS sequence"/>
</dbReference>
<gene>
    <name evidence="1" type="ORF">SBD_0991</name>
</gene>
<name>M3G164_9ACTN</name>
<proteinExistence type="predicted"/>
<dbReference type="AlphaFoldDB" id="M3G164"/>
<sequence length="48" mass="5243">MVRGRRPTTCEGFENFAQRVAEDLAQAGGYVSRAVRLESLVRSTRSGG</sequence>
<protein>
    <submittedName>
        <fullName evidence="1">Uncharacterized protein</fullName>
    </submittedName>
</protein>
<organism evidence="1 2">
    <name type="scientific">Streptomyces bottropensis ATCC 25435</name>
    <dbReference type="NCBI Taxonomy" id="1054862"/>
    <lineage>
        <taxon>Bacteria</taxon>
        <taxon>Bacillati</taxon>
        <taxon>Actinomycetota</taxon>
        <taxon>Actinomycetes</taxon>
        <taxon>Kitasatosporales</taxon>
        <taxon>Streptomycetaceae</taxon>
        <taxon>Streptomyces</taxon>
    </lineage>
</organism>
<dbReference type="EMBL" id="KB405056">
    <property type="protein sequence ID" value="EMF58319.1"/>
    <property type="molecule type" value="Genomic_DNA"/>
</dbReference>
<evidence type="ECO:0000313" key="2">
    <source>
        <dbReference type="Proteomes" id="UP000030760"/>
    </source>
</evidence>
<evidence type="ECO:0000313" key="1">
    <source>
        <dbReference type="EMBL" id="EMF58319.1"/>
    </source>
</evidence>